<keyword evidence="3" id="KW-1185">Reference proteome</keyword>
<accession>A0A1G4M6L3</accession>
<evidence type="ECO:0000259" key="1">
    <source>
        <dbReference type="PROSITE" id="PS51462"/>
    </source>
</evidence>
<reference evidence="2 3" key="1">
    <citation type="submission" date="2016-03" db="EMBL/GenBank/DDBJ databases">
        <authorList>
            <person name="Devillers H."/>
        </authorList>
    </citation>
    <scope>NUCLEOTIDE SEQUENCE [LARGE SCALE GENOMIC DNA]</scope>
    <source>
        <strain evidence="2">CBS 6772</strain>
    </source>
</reference>
<dbReference type="Pfam" id="PF00293">
    <property type="entry name" value="NUDIX"/>
    <property type="match status" value="1"/>
</dbReference>
<dbReference type="PANTHER" id="PTHR13622:SF8">
    <property type="entry name" value="THIAMIN PYROPHOSPHOKINASE 1"/>
    <property type="match status" value="1"/>
</dbReference>
<dbReference type="STRING" id="4955.A0A1G4M6L3"/>
<gene>
    <name evidence="2" type="ORF">LAFE_0A00694G</name>
</gene>
<dbReference type="CDD" id="cd03676">
    <property type="entry name" value="NUDIX_Tnr3_like"/>
    <property type="match status" value="1"/>
</dbReference>
<dbReference type="PROSITE" id="PS51462">
    <property type="entry name" value="NUDIX"/>
    <property type="match status" value="1"/>
</dbReference>
<dbReference type="GO" id="GO:0044715">
    <property type="term" value="F:8-oxo-dGDP phosphatase activity"/>
    <property type="evidence" value="ECO:0007669"/>
    <property type="project" value="TreeGrafter"/>
</dbReference>
<protein>
    <submittedName>
        <fullName evidence="2">LAFE_0A00694g1_1</fullName>
    </submittedName>
</protein>
<name>A0A1G4M6L3_LACFM</name>
<dbReference type="EMBL" id="LT598487">
    <property type="protein sequence ID" value="SCV99326.1"/>
    <property type="molecule type" value="Genomic_DNA"/>
</dbReference>
<dbReference type="SUPFAM" id="SSF55811">
    <property type="entry name" value="Nudix"/>
    <property type="match status" value="1"/>
</dbReference>
<evidence type="ECO:0000313" key="2">
    <source>
        <dbReference type="EMBL" id="SCV99326.1"/>
    </source>
</evidence>
<feature type="domain" description="Nudix hydrolase" evidence="1">
    <location>
        <begin position="154"/>
        <end position="306"/>
    </location>
</feature>
<sequence>MRVAHRNGKEILERTEDDERAGFSFLEVVEKVDALPDDYCTSEHFRENVYRLQSHDGITLGHILKLVVKKIKDLGDPVVNELFNIMDELHIVRFVSTEFQERNELLASLCLKLKDRSNLKDLQGWRDESYAVYVRGKPYVLVERAASGLLGVVTYGAHVNGFVRDPINGDIKLWIPRRSLTKATWPGMLDNIIAGGLGYPHGVYETVLKESMEEANLSKEIIEKSIKPVGVVSYFYFQNPDKLLKFDTESSLITPEVEYLYDLELGPDIIPQPNDGEVESFQLLSLQETVTALKNGEFKPNCALITVEFLMRQGYITPENEPNYLRMMTKMHRSLPFPTRN</sequence>
<dbReference type="AlphaFoldDB" id="A0A1G4M6L3"/>
<dbReference type="FunFam" id="3.90.79.10:FF:000019">
    <property type="entry name" value="Thiamin pyrophosphokinase, putative"/>
    <property type="match status" value="1"/>
</dbReference>
<dbReference type="InterPro" id="IPR015797">
    <property type="entry name" value="NUDIX_hydrolase-like_dom_sf"/>
</dbReference>
<dbReference type="Pfam" id="PF15916">
    <property type="entry name" value="DUF4743"/>
    <property type="match status" value="1"/>
</dbReference>
<dbReference type="InterPro" id="IPR031804">
    <property type="entry name" value="DUF4743"/>
</dbReference>
<dbReference type="OMA" id="HRRLEYP"/>
<dbReference type="InterPro" id="IPR000086">
    <property type="entry name" value="NUDIX_hydrolase_dom"/>
</dbReference>
<dbReference type="PANTHER" id="PTHR13622">
    <property type="entry name" value="THIAMIN PYROPHOSPHOKINASE"/>
    <property type="match status" value="1"/>
</dbReference>
<proteinExistence type="predicted"/>
<dbReference type="OrthoDB" id="10261522at2759"/>
<evidence type="ECO:0000313" key="3">
    <source>
        <dbReference type="Proteomes" id="UP000190831"/>
    </source>
</evidence>
<dbReference type="Proteomes" id="UP000190831">
    <property type="component" value="Chromosome A"/>
</dbReference>
<organism evidence="2 3">
    <name type="scientific">Lachancea fermentati</name>
    <name type="common">Zygosaccharomyces fermentati</name>
    <dbReference type="NCBI Taxonomy" id="4955"/>
    <lineage>
        <taxon>Eukaryota</taxon>
        <taxon>Fungi</taxon>
        <taxon>Dikarya</taxon>
        <taxon>Ascomycota</taxon>
        <taxon>Saccharomycotina</taxon>
        <taxon>Saccharomycetes</taxon>
        <taxon>Saccharomycetales</taxon>
        <taxon>Saccharomycetaceae</taxon>
        <taxon>Lachancea</taxon>
    </lineage>
</organism>
<dbReference type="Gene3D" id="3.90.79.10">
    <property type="entry name" value="Nucleoside Triphosphate Pyrophosphohydrolase"/>
    <property type="match status" value="1"/>
</dbReference>